<organism evidence="2">
    <name type="scientific">Anguilla anguilla</name>
    <name type="common">European freshwater eel</name>
    <name type="synonym">Muraena anguilla</name>
    <dbReference type="NCBI Taxonomy" id="7936"/>
    <lineage>
        <taxon>Eukaryota</taxon>
        <taxon>Metazoa</taxon>
        <taxon>Chordata</taxon>
        <taxon>Craniata</taxon>
        <taxon>Vertebrata</taxon>
        <taxon>Euteleostomi</taxon>
        <taxon>Actinopterygii</taxon>
        <taxon>Neopterygii</taxon>
        <taxon>Teleostei</taxon>
        <taxon>Anguilliformes</taxon>
        <taxon>Anguillidae</taxon>
        <taxon>Anguilla</taxon>
    </lineage>
</organism>
<name>A0A0E9XFV8_ANGAN</name>
<reference evidence="2" key="2">
    <citation type="journal article" date="2015" name="Fish Shellfish Immunol.">
        <title>Early steps in the European eel (Anguilla anguilla)-Vibrio vulnificus interaction in the gills: Role of the RtxA13 toxin.</title>
        <authorList>
            <person name="Callol A."/>
            <person name="Pajuelo D."/>
            <person name="Ebbesson L."/>
            <person name="Teles M."/>
            <person name="MacKenzie S."/>
            <person name="Amaro C."/>
        </authorList>
    </citation>
    <scope>NUCLEOTIDE SEQUENCE</scope>
</reference>
<protein>
    <submittedName>
        <fullName evidence="2">Uncharacterized protein</fullName>
    </submittedName>
</protein>
<accession>A0A0E9XFV8</accession>
<proteinExistence type="predicted"/>
<feature type="compositionally biased region" description="Polar residues" evidence="1">
    <location>
        <begin position="70"/>
        <end position="83"/>
    </location>
</feature>
<evidence type="ECO:0000256" key="1">
    <source>
        <dbReference type="SAM" id="MobiDB-lite"/>
    </source>
</evidence>
<evidence type="ECO:0000313" key="2">
    <source>
        <dbReference type="EMBL" id="JAI00574.1"/>
    </source>
</evidence>
<sequence>MKTRFSSIIDSETMDLEDLLNVAQQELALATATSHHINIPEELVCSLQELICRLSQSMQSVPEAPANPSDIVSVTSNNSPSSE</sequence>
<dbReference type="EMBL" id="GBXM01008004">
    <property type="protein sequence ID" value="JAI00574.1"/>
    <property type="molecule type" value="Transcribed_RNA"/>
</dbReference>
<dbReference type="AlphaFoldDB" id="A0A0E9XFV8"/>
<feature type="region of interest" description="Disordered" evidence="1">
    <location>
        <begin position="61"/>
        <end position="83"/>
    </location>
</feature>
<reference evidence="2" key="1">
    <citation type="submission" date="2014-11" db="EMBL/GenBank/DDBJ databases">
        <authorList>
            <person name="Amaro Gonzalez C."/>
        </authorList>
    </citation>
    <scope>NUCLEOTIDE SEQUENCE</scope>
</reference>